<evidence type="ECO:0008006" key="3">
    <source>
        <dbReference type="Google" id="ProtNLM"/>
    </source>
</evidence>
<reference evidence="2" key="1">
    <citation type="submission" date="2018-08" db="EMBL/GenBank/DDBJ databases">
        <title>Thalassotalea euphylliae genome.</title>
        <authorList>
            <person name="Summers S."/>
            <person name="Rice S.A."/>
            <person name="Freckelton M.L."/>
            <person name="Nedved B.T."/>
            <person name="Hadfield M.G."/>
        </authorList>
    </citation>
    <scope>NUCLEOTIDE SEQUENCE [LARGE SCALE GENOMIC DNA]</scope>
    <source>
        <strain evidence="2">H3</strain>
    </source>
</reference>
<evidence type="ECO:0000313" key="1">
    <source>
        <dbReference type="EMBL" id="REL31468.1"/>
    </source>
</evidence>
<dbReference type="EMBL" id="QUOT01000001">
    <property type="protein sequence ID" value="REL31468.1"/>
    <property type="molecule type" value="Genomic_DNA"/>
</dbReference>
<comment type="caution">
    <text evidence="1">The sequence shown here is derived from an EMBL/GenBank/DDBJ whole genome shotgun (WGS) entry which is preliminary data.</text>
</comment>
<organism evidence="1 2">
    <name type="scientific">Thalassotalea euphylliae</name>
    <dbReference type="NCBI Taxonomy" id="1655234"/>
    <lineage>
        <taxon>Bacteria</taxon>
        <taxon>Pseudomonadati</taxon>
        <taxon>Pseudomonadota</taxon>
        <taxon>Gammaproteobacteria</taxon>
        <taxon>Alteromonadales</taxon>
        <taxon>Colwelliaceae</taxon>
        <taxon>Thalassotalea</taxon>
    </lineage>
</organism>
<proteinExistence type="predicted"/>
<accession>A0A3E0U3F6</accession>
<name>A0A3E0U3F6_9GAMM</name>
<protein>
    <recommendedName>
        <fullName evidence="3">HPr-rel-A system PqqD family peptide chaperone</fullName>
    </recommendedName>
</protein>
<sequence>MVASFADGDENAVIFSAITGQSHLVDSAVIDFLDVLPSNVFMSEQAILDACGEDTKDEQKVLLTHYITDIINNLLAHEIISCSE</sequence>
<dbReference type="Proteomes" id="UP000256899">
    <property type="component" value="Unassembled WGS sequence"/>
</dbReference>
<keyword evidence="2" id="KW-1185">Reference proteome</keyword>
<dbReference type="AlphaFoldDB" id="A0A3E0U3F6"/>
<gene>
    <name evidence="1" type="ORF">DXX94_12505</name>
</gene>
<evidence type="ECO:0000313" key="2">
    <source>
        <dbReference type="Proteomes" id="UP000256899"/>
    </source>
</evidence>